<evidence type="ECO:0000313" key="3">
    <source>
        <dbReference type="Proteomes" id="UP000271098"/>
    </source>
</evidence>
<protein>
    <submittedName>
        <fullName evidence="4">PHB domain-containing protein</fullName>
    </submittedName>
</protein>
<dbReference type="InterPro" id="IPR036928">
    <property type="entry name" value="AS_sf"/>
</dbReference>
<reference evidence="2 3" key="2">
    <citation type="submission" date="2018-11" db="EMBL/GenBank/DDBJ databases">
        <authorList>
            <consortium name="Pathogen Informatics"/>
        </authorList>
    </citation>
    <scope>NUCLEOTIDE SEQUENCE [LARGE SCALE GENOMIC DNA]</scope>
</reference>
<reference evidence="4" key="1">
    <citation type="submission" date="2016-06" db="UniProtKB">
        <authorList>
            <consortium name="WormBaseParasite"/>
        </authorList>
    </citation>
    <scope>IDENTIFICATION</scope>
</reference>
<dbReference type="Gene3D" id="3.90.1300.10">
    <property type="entry name" value="Amidase signature (AS) domain"/>
    <property type="match status" value="1"/>
</dbReference>
<gene>
    <name evidence="2" type="ORF">GPUH_LOCUS7661</name>
</gene>
<organism evidence="4">
    <name type="scientific">Gongylonema pulchrum</name>
    <dbReference type="NCBI Taxonomy" id="637853"/>
    <lineage>
        <taxon>Eukaryota</taxon>
        <taxon>Metazoa</taxon>
        <taxon>Ecdysozoa</taxon>
        <taxon>Nematoda</taxon>
        <taxon>Chromadorea</taxon>
        <taxon>Rhabditida</taxon>
        <taxon>Spirurina</taxon>
        <taxon>Spiruromorpha</taxon>
        <taxon>Spiruroidea</taxon>
        <taxon>Gongylonematidae</taxon>
        <taxon>Gongylonema</taxon>
    </lineage>
</organism>
<dbReference type="GO" id="GO:0012505">
    <property type="term" value="C:endomembrane system"/>
    <property type="evidence" value="ECO:0007669"/>
    <property type="project" value="TreeGrafter"/>
</dbReference>
<proteinExistence type="predicted"/>
<dbReference type="PANTHER" id="PTHR43372:SF4">
    <property type="entry name" value="FATTY-ACID AMIDE HYDROLASE 2"/>
    <property type="match status" value="1"/>
</dbReference>
<dbReference type="AlphaFoldDB" id="A0A183DG20"/>
<accession>A0A183DG20</accession>
<dbReference type="Proteomes" id="UP000271098">
    <property type="component" value="Unassembled WGS sequence"/>
</dbReference>
<keyword evidence="1" id="KW-1133">Transmembrane helix</keyword>
<dbReference type="WBParaSite" id="GPUH_0000767001-mRNA-1">
    <property type="protein sequence ID" value="GPUH_0000767001-mRNA-1"/>
    <property type="gene ID" value="GPUH_0000767001"/>
</dbReference>
<evidence type="ECO:0000313" key="2">
    <source>
        <dbReference type="EMBL" id="VDK59174.1"/>
    </source>
</evidence>
<keyword evidence="1" id="KW-0812">Transmembrane</keyword>
<sequence length="101" mass="11874">MLITIVKLFRPVFFVISRIYFNAVSVFFTALYYFIPKRMVEAPRDNLLLISATQAAEMIRKREIKSRTLVETYIRRIEEVNGIINAVVQKNFEEALIKSQE</sequence>
<feature type="transmembrane region" description="Helical" evidence="1">
    <location>
        <begin position="12"/>
        <end position="35"/>
    </location>
</feature>
<dbReference type="InterPro" id="IPR052739">
    <property type="entry name" value="FAAH2"/>
</dbReference>
<dbReference type="SUPFAM" id="SSF75304">
    <property type="entry name" value="Amidase signature (AS) enzymes"/>
    <property type="match status" value="1"/>
</dbReference>
<name>A0A183DG20_9BILA</name>
<dbReference type="OrthoDB" id="6428749at2759"/>
<dbReference type="EMBL" id="UYRT01020373">
    <property type="protein sequence ID" value="VDK59174.1"/>
    <property type="molecule type" value="Genomic_DNA"/>
</dbReference>
<dbReference type="PANTHER" id="PTHR43372">
    <property type="entry name" value="FATTY-ACID AMIDE HYDROLASE"/>
    <property type="match status" value="1"/>
</dbReference>
<keyword evidence="1" id="KW-0472">Membrane</keyword>
<keyword evidence="3" id="KW-1185">Reference proteome</keyword>
<evidence type="ECO:0000313" key="4">
    <source>
        <dbReference type="WBParaSite" id="GPUH_0000767001-mRNA-1"/>
    </source>
</evidence>
<evidence type="ECO:0000256" key="1">
    <source>
        <dbReference type="SAM" id="Phobius"/>
    </source>
</evidence>